<accession>A0A2P8DR53</accession>
<proteinExistence type="predicted"/>
<organism evidence="2 3">
    <name type="scientific">Haloactinopolyspora alba</name>
    <dbReference type="NCBI Taxonomy" id="648780"/>
    <lineage>
        <taxon>Bacteria</taxon>
        <taxon>Bacillati</taxon>
        <taxon>Actinomycetota</taxon>
        <taxon>Actinomycetes</taxon>
        <taxon>Jiangellales</taxon>
        <taxon>Jiangellaceae</taxon>
        <taxon>Haloactinopolyspora</taxon>
    </lineage>
</organism>
<evidence type="ECO:0000313" key="3">
    <source>
        <dbReference type="Proteomes" id="UP000243528"/>
    </source>
</evidence>
<dbReference type="Proteomes" id="UP000243528">
    <property type="component" value="Unassembled WGS sequence"/>
</dbReference>
<gene>
    <name evidence="2" type="ORF">CLV30_1174</name>
</gene>
<keyword evidence="3" id="KW-1185">Reference proteome</keyword>
<sequence length="133" mass="15205">MTVPSIDLRDESFIVARPQDLAMYFARADVRRTWWPDLRLAVSEHRGDEGVRWIVGGALTGTAEIWLQAWRDGVVVHWFLRAEPPPGTGTRRTRRLARRYALGYKARIHRLKDEAERGRPPGTPPCHARSPVA</sequence>
<evidence type="ECO:0008006" key="4">
    <source>
        <dbReference type="Google" id="ProtNLM"/>
    </source>
</evidence>
<name>A0A2P8DR53_9ACTN</name>
<reference evidence="2 3" key="1">
    <citation type="submission" date="2018-03" db="EMBL/GenBank/DDBJ databases">
        <title>Genomic Encyclopedia of Archaeal and Bacterial Type Strains, Phase II (KMG-II): from individual species to whole genera.</title>
        <authorList>
            <person name="Goeker M."/>
        </authorList>
    </citation>
    <scope>NUCLEOTIDE SEQUENCE [LARGE SCALE GENOMIC DNA]</scope>
    <source>
        <strain evidence="2 3">DSM 45211</strain>
    </source>
</reference>
<dbReference type="EMBL" id="PYGE01000017">
    <property type="protein sequence ID" value="PSK99701.1"/>
    <property type="molecule type" value="Genomic_DNA"/>
</dbReference>
<protein>
    <recommendedName>
        <fullName evidence="4">Polyketide cyclase/dehydrase/lipid transport protein</fullName>
    </recommendedName>
</protein>
<feature type="region of interest" description="Disordered" evidence="1">
    <location>
        <begin position="113"/>
        <end position="133"/>
    </location>
</feature>
<evidence type="ECO:0000256" key="1">
    <source>
        <dbReference type="SAM" id="MobiDB-lite"/>
    </source>
</evidence>
<evidence type="ECO:0000313" key="2">
    <source>
        <dbReference type="EMBL" id="PSK99701.1"/>
    </source>
</evidence>
<dbReference type="RefSeq" id="WP_106538894.1">
    <property type="nucleotide sequence ID" value="NZ_PYGE01000017.1"/>
</dbReference>
<comment type="caution">
    <text evidence="2">The sequence shown here is derived from an EMBL/GenBank/DDBJ whole genome shotgun (WGS) entry which is preliminary data.</text>
</comment>
<dbReference type="OrthoDB" id="3826327at2"/>
<dbReference type="AlphaFoldDB" id="A0A2P8DR53"/>